<reference evidence="5 6" key="1">
    <citation type="submission" date="2024-01" db="EMBL/GenBank/DDBJ databases">
        <title>Niabella digestum sp. nov., isolated from waste digestion system.</title>
        <authorList>
            <person name="Zhang L."/>
        </authorList>
    </citation>
    <scope>NUCLEOTIDE SEQUENCE [LARGE SCALE GENOMIC DNA]</scope>
    <source>
        <strain evidence="5 6">A18</strain>
    </source>
</reference>
<protein>
    <submittedName>
        <fullName evidence="5">Helix-turn-helix domain-containing protein</fullName>
    </submittedName>
</protein>
<dbReference type="EMBL" id="JAZGLY010000001">
    <property type="protein sequence ID" value="MEE6186017.1"/>
    <property type="molecule type" value="Genomic_DNA"/>
</dbReference>
<dbReference type="InterPro" id="IPR036388">
    <property type="entry name" value="WH-like_DNA-bd_sf"/>
</dbReference>
<dbReference type="PROSITE" id="PS51118">
    <property type="entry name" value="HTH_HXLR"/>
    <property type="match status" value="1"/>
</dbReference>
<feature type="domain" description="HTH hxlR-type" evidence="4">
    <location>
        <begin position="6"/>
        <end position="104"/>
    </location>
</feature>
<proteinExistence type="predicted"/>
<keyword evidence="6" id="KW-1185">Reference proteome</keyword>
<organism evidence="5 6">
    <name type="scientific">Niabella digestorum</name>
    <dbReference type="NCBI Taxonomy" id="3117701"/>
    <lineage>
        <taxon>Bacteria</taxon>
        <taxon>Pseudomonadati</taxon>
        <taxon>Bacteroidota</taxon>
        <taxon>Chitinophagia</taxon>
        <taxon>Chitinophagales</taxon>
        <taxon>Chitinophagaceae</taxon>
        <taxon>Niabella</taxon>
    </lineage>
</organism>
<dbReference type="Gene3D" id="1.10.10.10">
    <property type="entry name" value="Winged helix-like DNA-binding domain superfamily/Winged helix DNA-binding domain"/>
    <property type="match status" value="1"/>
</dbReference>
<name>A0ABU7RDZ9_9BACT</name>
<dbReference type="RefSeq" id="WP_330973422.1">
    <property type="nucleotide sequence ID" value="NZ_JAZGLY010000001.1"/>
</dbReference>
<dbReference type="Proteomes" id="UP001357452">
    <property type="component" value="Unassembled WGS sequence"/>
</dbReference>
<evidence type="ECO:0000313" key="6">
    <source>
        <dbReference type="Proteomes" id="UP001357452"/>
    </source>
</evidence>
<dbReference type="InterPro" id="IPR036390">
    <property type="entry name" value="WH_DNA-bd_sf"/>
</dbReference>
<dbReference type="Pfam" id="PF01638">
    <property type="entry name" value="HxlR"/>
    <property type="match status" value="1"/>
</dbReference>
<evidence type="ECO:0000256" key="3">
    <source>
        <dbReference type="ARBA" id="ARBA00023163"/>
    </source>
</evidence>
<sequence>MKRSECPISNCLDFVGDKWSLLIIRDIALDGKTTFGEFIESGEGIATNILSSRLKQLEAEGFIAKYPLEGKNRTGYYLTKKGIELVPIIAEMYLWGLKHGGSNTRKKFASALKRDKESAIQELTEELLKNAKALQKRSKK</sequence>
<gene>
    <name evidence="5" type="ORF">V2H41_01900</name>
</gene>
<dbReference type="PANTHER" id="PTHR33204:SF37">
    <property type="entry name" value="HTH-TYPE TRANSCRIPTIONAL REGULATOR YODB"/>
    <property type="match status" value="1"/>
</dbReference>
<evidence type="ECO:0000259" key="4">
    <source>
        <dbReference type="PROSITE" id="PS51118"/>
    </source>
</evidence>
<accession>A0ABU7RDZ9</accession>
<dbReference type="InterPro" id="IPR002577">
    <property type="entry name" value="HTH_HxlR"/>
</dbReference>
<dbReference type="SUPFAM" id="SSF46785">
    <property type="entry name" value="Winged helix' DNA-binding domain"/>
    <property type="match status" value="1"/>
</dbReference>
<keyword evidence="2" id="KW-0238">DNA-binding</keyword>
<evidence type="ECO:0000256" key="2">
    <source>
        <dbReference type="ARBA" id="ARBA00023125"/>
    </source>
</evidence>
<evidence type="ECO:0000313" key="5">
    <source>
        <dbReference type="EMBL" id="MEE6186017.1"/>
    </source>
</evidence>
<evidence type="ECO:0000256" key="1">
    <source>
        <dbReference type="ARBA" id="ARBA00023015"/>
    </source>
</evidence>
<dbReference type="PANTHER" id="PTHR33204">
    <property type="entry name" value="TRANSCRIPTIONAL REGULATOR, MARR FAMILY"/>
    <property type="match status" value="1"/>
</dbReference>
<comment type="caution">
    <text evidence="5">The sequence shown here is derived from an EMBL/GenBank/DDBJ whole genome shotgun (WGS) entry which is preliminary data.</text>
</comment>
<keyword evidence="3" id="KW-0804">Transcription</keyword>
<keyword evidence="1" id="KW-0805">Transcription regulation</keyword>